<dbReference type="Pfam" id="PF13289">
    <property type="entry name" value="SIR2_2"/>
    <property type="match status" value="1"/>
</dbReference>
<reference evidence="2" key="2">
    <citation type="submission" date="2020-02" db="EMBL/GenBank/DDBJ databases">
        <authorList>
            <person name="Littmann E."/>
            <person name="Sorbara M."/>
        </authorList>
    </citation>
    <scope>NUCLEOTIDE SEQUENCE</scope>
    <source>
        <strain evidence="2">MSK.1.17</strain>
    </source>
</reference>
<protein>
    <submittedName>
        <fullName evidence="1">SIR2 family protein</fullName>
    </submittedName>
</protein>
<dbReference type="Proteomes" id="UP000669239">
    <property type="component" value="Unassembled WGS sequence"/>
</dbReference>
<gene>
    <name evidence="2" type="ORF">G5B36_16085</name>
    <name evidence="1" type="ORF">L0N08_21610</name>
</gene>
<name>A0AAW5BZ04_9FIRM</name>
<dbReference type="EMBL" id="JAAITT010000023">
    <property type="protein sequence ID" value="NSJ50208.1"/>
    <property type="molecule type" value="Genomic_DNA"/>
</dbReference>
<dbReference type="InterPro" id="IPR029035">
    <property type="entry name" value="DHS-like_NAD/FAD-binding_dom"/>
</dbReference>
<sequence length="1169" mass="133636">MVSDIRRKIKKAIAEDGTVLFVGAGISTWCDIPGWGRLLEDMADYVDRVGGDSAGIRKYKDSQPLLAADLAKRELTGEQYHGFLKSEMRVRTSKPGEIHQLLLDLGINCYITTNFDRLLERAIRANGRRGRLKVVTNTDVQQCVDLCTIKSRNFVFKPHGDIMDGDSIIFTNSDYRDMYENGGRYYAHRTLDTLLATRNVIFVGFGLTDPDFLRIMDRFRNDYKQGVAEKYAIMPDVPAEEMNYWKAAYGIQILSYDTIPAVNGRDYSTIFKVLRELAPAGKKNSLTAKDGREAPDVITQRQRKGLALYAQSVMARFKTNEESIFPLELCPDSCMGLVQSISTEEMLKREVRGFALTGNPGSGKTFFMKRYCAAQAKRLFDWCNTSKRRDMPFIPVYIDLKNYCGPGSIEKEIEDQFPDTVQIHQWMEAGKVLYLLDSYNEMESRYMEDGSCRSDLERYILFKEAVVASRTGTGGRTSRSYRMVAVEESYVRDYLEGNGLGRLADYPAIMGIFQSPLYFQLLQANRISVDESSTVKDIYLSYFQYIMGSIREKMGISADIIAALDDFAFELFSRGAETFTLDSVSDCMKQAIPGLAEKKSREMLNFLMDRCRFLVPLPENRAMFFHQSVTEFLAAVSLASCGNWRQLAADHLEDLRWNQVFLFAAGFFEGEDALEYISVLLGTDSVLAGQAAEYVQGGCAECVTLILEHLYQNADTKLLDYYISLEEASVRLPVTDRHEGILRRLVEKGNLLGGMAAGWLLDLLGNTIKEELIDLIFIHCKDDYNFVTRAAGALSGYITAEDYKEIILKLRDYEIGSVDGLFGFDELSAAFSLGQIVEIFQDAGMLNHVQRQVMAQILQNECSQEAFDLCLKYYLAGWDEMLFTLYLSVRFHDYLPGPFCEGLILRLMREIECGKDKWAIGLLHSLYHKSDEAARYVRGRLKYTSGIVRLAFYYVIGKNRTNSFFSTFISMLYWEELPDAMISAFDEADWRESAGSVIRVLYEQDRIPALTRFLDSLERNKGAFSLDAETLCILLTVIRSFDEPDTRYEVGKFVGAQGERGTLMKMYYLLDEGVKTWMRFYVLPYVGYLEREDFTEEEIRRMLRDLHEYDLEKDIVYTDELLLVNIADETFIRDVLEPMLADDEEVVRRNMAVVLERAGEMYSKRYVSR</sequence>
<dbReference type="RefSeq" id="WP_165642491.1">
    <property type="nucleotide sequence ID" value="NZ_JAAITT010000023.1"/>
</dbReference>
<proteinExistence type="predicted"/>
<dbReference type="InterPro" id="IPR027417">
    <property type="entry name" value="P-loop_NTPase"/>
</dbReference>
<evidence type="ECO:0000313" key="4">
    <source>
        <dbReference type="Proteomes" id="UP001299608"/>
    </source>
</evidence>
<dbReference type="Gene3D" id="3.40.50.300">
    <property type="entry name" value="P-loop containing nucleotide triphosphate hydrolases"/>
    <property type="match status" value="1"/>
</dbReference>
<accession>A0AAW5BZ04</accession>
<evidence type="ECO:0000313" key="1">
    <source>
        <dbReference type="EMBL" id="MCG4748024.1"/>
    </source>
</evidence>
<keyword evidence="3" id="KW-1185">Reference proteome</keyword>
<comment type="caution">
    <text evidence="1">The sequence shown here is derived from an EMBL/GenBank/DDBJ whole genome shotgun (WGS) entry which is preliminary data.</text>
</comment>
<dbReference type="SUPFAM" id="SSF52540">
    <property type="entry name" value="P-loop containing nucleoside triphosphate hydrolases"/>
    <property type="match status" value="1"/>
</dbReference>
<dbReference type="SUPFAM" id="SSF52467">
    <property type="entry name" value="DHS-like NAD/FAD-binding domain"/>
    <property type="match status" value="1"/>
</dbReference>
<dbReference type="Proteomes" id="UP001299608">
    <property type="component" value="Unassembled WGS sequence"/>
</dbReference>
<dbReference type="AlphaFoldDB" id="A0AAW5BZ04"/>
<evidence type="ECO:0000313" key="2">
    <source>
        <dbReference type="EMBL" id="NSJ50208.1"/>
    </source>
</evidence>
<evidence type="ECO:0000313" key="3">
    <source>
        <dbReference type="Proteomes" id="UP000669239"/>
    </source>
</evidence>
<reference evidence="2 3" key="1">
    <citation type="journal article" date="2020" name="Cell Host Microbe">
        <title>Functional and Genomic Variation between Human-Derived Isolates of Lachnospiraceae Reveals Inter- and Intra-Species Diversity.</title>
        <authorList>
            <person name="Sorbara M.T."/>
            <person name="Littmann E.R."/>
            <person name="Fontana E."/>
            <person name="Moody T.U."/>
            <person name="Kohout C.E."/>
            <person name="Gjonbalaj M."/>
            <person name="Eaton V."/>
            <person name="Seok R."/>
            <person name="Leiner I.M."/>
            <person name="Pamer E.G."/>
        </authorList>
    </citation>
    <scope>NUCLEOTIDE SEQUENCE [LARGE SCALE GENOMIC DNA]</scope>
    <source>
        <strain evidence="2 3">MSK.1.17</strain>
    </source>
</reference>
<reference evidence="1" key="3">
    <citation type="submission" date="2022-01" db="EMBL/GenBank/DDBJ databases">
        <title>Collection of gut derived symbiotic bacterial strains cultured from healthy donors.</title>
        <authorList>
            <person name="Lin H."/>
            <person name="Kohout C."/>
            <person name="Waligurski E."/>
            <person name="Pamer E.G."/>
        </authorList>
    </citation>
    <scope>NUCLEOTIDE SEQUENCE</scope>
    <source>
        <strain evidence="1">DFI.6.55</strain>
    </source>
</reference>
<organism evidence="1 4">
    <name type="scientific">Enterocloster aldenensis</name>
    <dbReference type="NCBI Taxonomy" id="358742"/>
    <lineage>
        <taxon>Bacteria</taxon>
        <taxon>Bacillati</taxon>
        <taxon>Bacillota</taxon>
        <taxon>Clostridia</taxon>
        <taxon>Lachnospirales</taxon>
        <taxon>Lachnospiraceae</taxon>
        <taxon>Enterocloster</taxon>
    </lineage>
</organism>
<dbReference type="EMBL" id="JAKNGE010000031">
    <property type="protein sequence ID" value="MCG4748024.1"/>
    <property type="molecule type" value="Genomic_DNA"/>
</dbReference>